<feature type="transmembrane region" description="Helical" evidence="5">
    <location>
        <begin position="304"/>
        <end position="325"/>
    </location>
</feature>
<feature type="transmembrane region" description="Helical" evidence="5">
    <location>
        <begin position="202"/>
        <end position="220"/>
    </location>
</feature>
<dbReference type="GO" id="GO:0016020">
    <property type="term" value="C:membrane"/>
    <property type="evidence" value="ECO:0007669"/>
    <property type="project" value="UniProtKB-SubCell"/>
</dbReference>
<evidence type="ECO:0000313" key="7">
    <source>
        <dbReference type="Proteomes" id="UP000198614"/>
    </source>
</evidence>
<dbReference type="Pfam" id="PF03595">
    <property type="entry name" value="SLAC1"/>
    <property type="match status" value="1"/>
</dbReference>
<evidence type="ECO:0000256" key="1">
    <source>
        <dbReference type="ARBA" id="ARBA00004141"/>
    </source>
</evidence>
<protein>
    <submittedName>
        <fullName evidence="6">Voltage-dependent anion channel</fullName>
    </submittedName>
</protein>
<proteinExistence type="predicted"/>
<dbReference type="OrthoDB" id="4538527at2"/>
<dbReference type="InterPro" id="IPR004695">
    <property type="entry name" value="SLAC1/Mae1/Ssu1/TehA"/>
</dbReference>
<feature type="transmembrane region" description="Helical" evidence="5">
    <location>
        <begin position="169"/>
        <end position="190"/>
    </location>
</feature>
<evidence type="ECO:0000313" key="6">
    <source>
        <dbReference type="EMBL" id="SDF35367.1"/>
    </source>
</evidence>
<evidence type="ECO:0000256" key="3">
    <source>
        <dbReference type="ARBA" id="ARBA00022989"/>
    </source>
</evidence>
<feature type="transmembrane region" description="Helical" evidence="5">
    <location>
        <begin position="54"/>
        <end position="73"/>
    </location>
</feature>
<evidence type="ECO:0000256" key="5">
    <source>
        <dbReference type="SAM" id="Phobius"/>
    </source>
</evidence>
<evidence type="ECO:0000256" key="2">
    <source>
        <dbReference type="ARBA" id="ARBA00022692"/>
    </source>
</evidence>
<gene>
    <name evidence="6" type="ORF">SAMN05216260_107278</name>
</gene>
<sequence>MAGSSPSPGPSTLVSVLLAWWARRPPAAGAAVMTAGILSVGLRLAGYDVLSDIALAVTVLTWLGLAADFAVRLSRQPRRWLSDSGSPAAPSAVAATTVLGSQFSALGRQTLAEALLALAVVLWPVLLFLALRGWRRAMPGSVFLACVATQGPAVLGAAVAHAVRTAWPAHVALVFFWLGLALYAVALYFFDWRQVVRGHGDHWVAGGALAISALAGAELLKAGKGPSYLWSDDGQHVLHSMTVTLLVLALAWYVVLWAAELLRPRPRYDVRRWSTTFPLGMTAAALLSAAPALGAGWLRTPGQVLLWIAVVVCLAVTAGAAVGPLRTIRSTGPR</sequence>
<feature type="transmembrane region" description="Helical" evidence="5">
    <location>
        <begin position="240"/>
        <end position="259"/>
    </location>
</feature>
<dbReference type="CDD" id="cd09319">
    <property type="entry name" value="TDT_like_1"/>
    <property type="match status" value="1"/>
</dbReference>
<keyword evidence="3 5" id="KW-1133">Transmembrane helix</keyword>
<feature type="transmembrane region" description="Helical" evidence="5">
    <location>
        <begin position="279"/>
        <end position="298"/>
    </location>
</feature>
<dbReference type="Proteomes" id="UP000198614">
    <property type="component" value="Unassembled WGS sequence"/>
</dbReference>
<evidence type="ECO:0000256" key="4">
    <source>
        <dbReference type="ARBA" id="ARBA00023136"/>
    </source>
</evidence>
<dbReference type="Gene3D" id="1.50.10.150">
    <property type="entry name" value="Voltage-dependent anion channel"/>
    <property type="match status" value="1"/>
</dbReference>
<reference evidence="6 7" key="1">
    <citation type="submission" date="2016-10" db="EMBL/GenBank/DDBJ databases">
        <authorList>
            <person name="de Groot N.N."/>
        </authorList>
    </citation>
    <scope>NUCLEOTIDE SEQUENCE [LARGE SCALE GENOMIC DNA]</scope>
    <source>
        <strain evidence="6 7">CGMCC 4.1859</strain>
    </source>
</reference>
<organism evidence="6 7">
    <name type="scientific">Streptomyces griseoaurantiacus</name>
    <dbReference type="NCBI Taxonomy" id="68213"/>
    <lineage>
        <taxon>Bacteria</taxon>
        <taxon>Bacillati</taxon>
        <taxon>Actinomycetota</taxon>
        <taxon>Actinomycetes</taxon>
        <taxon>Kitasatosporales</taxon>
        <taxon>Streptomycetaceae</taxon>
        <taxon>Streptomyces</taxon>
        <taxon>Streptomyces aurantiacus group</taxon>
    </lineage>
</organism>
<accession>A0A1G7KDV5</accession>
<keyword evidence="2 5" id="KW-0812">Transmembrane</keyword>
<feature type="transmembrane region" description="Helical" evidence="5">
    <location>
        <begin position="111"/>
        <end position="130"/>
    </location>
</feature>
<name>A0A1G7KDV5_9ACTN</name>
<dbReference type="EMBL" id="FNAX01000007">
    <property type="protein sequence ID" value="SDF35367.1"/>
    <property type="molecule type" value="Genomic_DNA"/>
</dbReference>
<dbReference type="GO" id="GO:0055085">
    <property type="term" value="P:transmembrane transport"/>
    <property type="evidence" value="ECO:0007669"/>
    <property type="project" value="InterPro"/>
</dbReference>
<feature type="transmembrane region" description="Helical" evidence="5">
    <location>
        <begin position="142"/>
        <end position="163"/>
    </location>
</feature>
<dbReference type="InterPro" id="IPR038665">
    <property type="entry name" value="Voltage-dep_anion_channel_sf"/>
</dbReference>
<keyword evidence="4 5" id="KW-0472">Membrane</keyword>
<comment type="subcellular location">
    <subcellularLocation>
        <location evidence="1">Membrane</location>
        <topology evidence="1">Multi-pass membrane protein</topology>
    </subcellularLocation>
</comment>
<dbReference type="AlphaFoldDB" id="A0A1G7KDV5"/>